<evidence type="ECO:0000256" key="1">
    <source>
        <dbReference type="ARBA" id="ARBA00006756"/>
    </source>
</evidence>
<keyword evidence="5" id="KW-0653">Protein transport</keyword>
<dbReference type="Gene3D" id="1.20.1280.170">
    <property type="entry name" value="Exocyst complex component Exo70"/>
    <property type="match status" value="2"/>
</dbReference>
<dbReference type="GO" id="GO:0000145">
    <property type="term" value="C:exocyst"/>
    <property type="evidence" value="ECO:0007669"/>
    <property type="project" value="InterPro"/>
</dbReference>
<comment type="function">
    <text evidence="5">Component of the exocyst complex involved in the docking of exocytic vesicles with fusion sites on the plasma membrane.</text>
</comment>
<dbReference type="InterPro" id="IPR004140">
    <property type="entry name" value="Exo70"/>
</dbReference>
<gene>
    <name evidence="7" type="ORF">V9T40_009438</name>
</gene>
<dbReference type="InterPro" id="IPR016159">
    <property type="entry name" value="Cullin_repeat-like_dom_sf"/>
</dbReference>
<keyword evidence="8" id="KW-1185">Reference proteome</keyword>
<protein>
    <recommendedName>
        <fullName evidence="4 5">Exocyst complex component 7</fullName>
    </recommendedName>
    <alternativeName>
        <fullName evidence="5">Exocyst complex component Exo70</fullName>
    </alternativeName>
</protein>
<name>A0AAN9Y8S9_9HEMI</name>
<dbReference type="EMBL" id="JBBCAQ010000010">
    <property type="protein sequence ID" value="KAK7601997.1"/>
    <property type="molecule type" value="Genomic_DNA"/>
</dbReference>
<dbReference type="GO" id="GO:0015031">
    <property type="term" value="P:protein transport"/>
    <property type="evidence" value="ECO:0007669"/>
    <property type="project" value="UniProtKB-KW"/>
</dbReference>
<feature type="domain" description="Exocyst complex subunit Exo70 C-terminal" evidence="6">
    <location>
        <begin position="323"/>
        <end position="690"/>
    </location>
</feature>
<evidence type="ECO:0000313" key="7">
    <source>
        <dbReference type="EMBL" id="KAK7601997.1"/>
    </source>
</evidence>
<organism evidence="7 8">
    <name type="scientific">Parthenolecanium corni</name>
    <dbReference type="NCBI Taxonomy" id="536013"/>
    <lineage>
        <taxon>Eukaryota</taxon>
        <taxon>Metazoa</taxon>
        <taxon>Ecdysozoa</taxon>
        <taxon>Arthropoda</taxon>
        <taxon>Hexapoda</taxon>
        <taxon>Insecta</taxon>
        <taxon>Pterygota</taxon>
        <taxon>Neoptera</taxon>
        <taxon>Paraneoptera</taxon>
        <taxon>Hemiptera</taxon>
        <taxon>Sternorrhyncha</taxon>
        <taxon>Coccoidea</taxon>
        <taxon>Coccidae</taxon>
        <taxon>Parthenolecanium</taxon>
    </lineage>
</organism>
<proteinExistence type="inferred from homology"/>
<dbReference type="AlphaFoldDB" id="A0AAN9Y8S9"/>
<dbReference type="PANTHER" id="PTHR12542:SF41">
    <property type="entry name" value="EXOCYST COMPLEX COMPONENT 7"/>
    <property type="match status" value="1"/>
</dbReference>
<evidence type="ECO:0000256" key="4">
    <source>
        <dbReference type="ARBA" id="ARBA00026169"/>
    </source>
</evidence>
<dbReference type="Proteomes" id="UP001367676">
    <property type="component" value="Unassembled WGS sequence"/>
</dbReference>
<dbReference type="GO" id="GO:0005546">
    <property type="term" value="F:phosphatidylinositol-4,5-bisphosphate binding"/>
    <property type="evidence" value="ECO:0007669"/>
    <property type="project" value="InterPro"/>
</dbReference>
<keyword evidence="2 5" id="KW-0813">Transport</keyword>
<evidence type="ECO:0000256" key="2">
    <source>
        <dbReference type="ARBA" id="ARBA00022448"/>
    </source>
</evidence>
<keyword evidence="3 5" id="KW-0268">Exocytosis</keyword>
<comment type="caution">
    <text evidence="7">The sequence shown here is derived from an EMBL/GenBank/DDBJ whole genome shotgun (WGS) entry which is preliminary data.</text>
</comment>
<sequence>MVAMINIAEKHLPESNLEKDKTNVIQFTERIEQSRQITNNMINILESFEERLSKLEATILPLYSETENLQLQQKNIEKSISALDHVIGYYNVSTEVESVIRTGSSNPNGLDEFLNALDKLKQAQTYFEKNNPQSIELENVSSLFNSGGDTLNREFKELLLKHSKPIPSIVLLDLITNDEDITTDDTSSASSFNHFPENVASDMVRIATWLMSESRDEYMNVYARIRANVLMKSLNMLKEHQRTGSGGSIQGVAASPTIKPKYQNRLELPTSRRTRRIQNLFEKGANNFLQKAGITLGTRRSAVHYGETREDVIDEQEMENYLMTVMAVQKLMQNELTLLSGIIPSQHQHQVFQIIIQEALDVVVQDGENIASRARRCVNRHDFSTALVIFPILKHLLALKPDFEKTIESCDYIVRNQFSNIFNTIQFTGSKVLEDFVEHIKSDSNTSLPRDGTVFQLTSDVLFFLEQLLEFIDIIGTVLAQDSSYSNALANLHFDADRGPVDKNKILVGIYIKKVLSQLNLTLLSKSDFYSDVGVKALFRLNNCHYVLKSLQRCALLELVSLSEPECEETYYNMITTHKKIYQQCWSKVLGYITGVDDIQTYYGKLRDKERNSLKEKFSGFNKEMEEISKVQRGYSVPDFELREGLKRDNKEYILPKYYLFYDRYASIPFAKNMEKYVKYTPEQVAAMMDRFFDIAA</sequence>
<evidence type="ECO:0000256" key="3">
    <source>
        <dbReference type="ARBA" id="ARBA00022483"/>
    </source>
</evidence>
<dbReference type="InterPro" id="IPR046364">
    <property type="entry name" value="Exo70_C"/>
</dbReference>
<accession>A0AAN9Y8S9</accession>
<dbReference type="Pfam" id="PF20669">
    <property type="entry name" value="Exo70_N"/>
    <property type="match status" value="1"/>
</dbReference>
<dbReference type="PANTHER" id="PTHR12542">
    <property type="entry name" value="EXOCYST COMPLEX PROTEIN EXO70"/>
    <property type="match status" value="1"/>
</dbReference>
<evidence type="ECO:0000256" key="5">
    <source>
        <dbReference type="RuleBase" id="RU365026"/>
    </source>
</evidence>
<dbReference type="Pfam" id="PF03081">
    <property type="entry name" value="Exo70_C"/>
    <property type="match status" value="1"/>
</dbReference>
<dbReference type="SUPFAM" id="SSF74788">
    <property type="entry name" value="Cullin repeat-like"/>
    <property type="match status" value="1"/>
</dbReference>
<evidence type="ECO:0000259" key="6">
    <source>
        <dbReference type="Pfam" id="PF03081"/>
    </source>
</evidence>
<evidence type="ECO:0000313" key="8">
    <source>
        <dbReference type="Proteomes" id="UP001367676"/>
    </source>
</evidence>
<dbReference type="GO" id="GO:0006887">
    <property type="term" value="P:exocytosis"/>
    <property type="evidence" value="ECO:0007669"/>
    <property type="project" value="UniProtKB-KW"/>
</dbReference>
<comment type="similarity">
    <text evidence="1 5">Belongs to the EXO70 family.</text>
</comment>
<reference evidence="7 8" key="1">
    <citation type="submission" date="2024-03" db="EMBL/GenBank/DDBJ databases">
        <title>Adaptation during the transition from Ophiocordyceps entomopathogen to insect associate is accompanied by gene loss and intensified selection.</title>
        <authorList>
            <person name="Ward C.M."/>
            <person name="Onetto C.A."/>
            <person name="Borneman A.R."/>
        </authorList>
    </citation>
    <scope>NUCLEOTIDE SEQUENCE [LARGE SCALE GENOMIC DNA]</scope>
    <source>
        <strain evidence="7">AWRI1</strain>
        <tissue evidence="7">Single Adult Female</tissue>
    </source>
</reference>